<keyword evidence="5" id="KW-0949">S-adenosyl-L-methionine</keyword>
<dbReference type="InterPro" id="IPR022642">
    <property type="entry name" value="CheR_C"/>
</dbReference>
<dbReference type="EC" id="2.1.1.80" evidence="2"/>
<dbReference type="SUPFAM" id="SSF47757">
    <property type="entry name" value="Chemotaxis receptor methyltransferase CheR, N-terminal domain"/>
    <property type="match status" value="1"/>
</dbReference>
<evidence type="ECO:0000256" key="4">
    <source>
        <dbReference type="ARBA" id="ARBA00022679"/>
    </source>
</evidence>
<dbReference type="InterPro" id="IPR022641">
    <property type="entry name" value="CheR_N"/>
</dbReference>
<keyword evidence="8" id="KW-1185">Reference proteome</keyword>
<dbReference type="InterPro" id="IPR029063">
    <property type="entry name" value="SAM-dependent_MTases_sf"/>
</dbReference>
<dbReference type="PANTHER" id="PTHR24422:SF21">
    <property type="entry name" value="CHEMOTAXIS PROTEIN METHYLTRANSFERASE 1"/>
    <property type="match status" value="1"/>
</dbReference>
<reference evidence="8" key="1">
    <citation type="submission" date="2020-05" db="EMBL/GenBank/DDBJ databases">
        <title>Frigoriglobus tundricola gen. nov., sp. nov., a psychrotolerant cellulolytic planctomycete of the family Gemmataceae with two divergent copies of 16S rRNA gene.</title>
        <authorList>
            <person name="Kulichevskaya I.S."/>
            <person name="Ivanova A.A."/>
            <person name="Naumoff D.G."/>
            <person name="Beletsky A.V."/>
            <person name="Rijpstra W.I.C."/>
            <person name="Sinninghe Damste J.S."/>
            <person name="Mardanov A.V."/>
            <person name="Ravin N.V."/>
            <person name="Dedysh S.N."/>
        </authorList>
    </citation>
    <scope>NUCLEOTIDE SEQUENCE [LARGE SCALE GENOMIC DNA]</scope>
    <source>
        <strain evidence="8">PL17</strain>
    </source>
</reference>
<dbReference type="Gene3D" id="3.40.50.150">
    <property type="entry name" value="Vaccinia Virus protein VP39"/>
    <property type="match status" value="1"/>
</dbReference>
<dbReference type="PRINTS" id="PR00996">
    <property type="entry name" value="CHERMTFRASE"/>
</dbReference>
<organism evidence="7 8">
    <name type="scientific">Frigoriglobus tundricola</name>
    <dbReference type="NCBI Taxonomy" id="2774151"/>
    <lineage>
        <taxon>Bacteria</taxon>
        <taxon>Pseudomonadati</taxon>
        <taxon>Planctomycetota</taxon>
        <taxon>Planctomycetia</taxon>
        <taxon>Gemmatales</taxon>
        <taxon>Gemmataceae</taxon>
        <taxon>Frigoriglobus</taxon>
    </lineage>
</organism>
<dbReference type="Pfam" id="PF03705">
    <property type="entry name" value="CheR_N"/>
    <property type="match status" value="1"/>
</dbReference>
<evidence type="ECO:0000256" key="5">
    <source>
        <dbReference type="ARBA" id="ARBA00022691"/>
    </source>
</evidence>
<comment type="catalytic activity">
    <reaction evidence="1">
        <text>L-glutamyl-[protein] + S-adenosyl-L-methionine = [protein]-L-glutamate 5-O-methyl ester + S-adenosyl-L-homocysteine</text>
        <dbReference type="Rhea" id="RHEA:24452"/>
        <dbReference type="Rhea" id="RHEA-COMP:10208"/>
        <dbReference type="Rhea" id="RHEA-COMP:10311"/>
        <dbReference type="ChEBI" id="CHEBI:29973"/>
        <dbReference type="ChEBI" id="CHEBI:57856"/>
        <dbReference type="ChEBI" id="CHEBI:59789"/>
        <dbReference type="ChEBI" id="CHEBI:82795"/>
        <dbReference type="EC" id="2.1.1.80"/>
    </reaction>
</comment>
<protein>
    <recommendedName>
        <fullName evidence="2">protein-glutamate O-methyltransferase</fullName>
        <ecNumber evidence="2">2.1.1.80</ecNumber>
    </recommendedName>
</protein>
<dbReference type="KEGG" id="ftj:FTUN_5605"/>
<proteinExistence type="predicted"/>
<dbReference type="AlphaFoldDB" id="A0A6M5YVG6"/>
<dbReference type="EMBL" id="CP053452">
    <property type="protein sequence ID" value="QJW98025.1"/>
    <property type="molecule type" value="Genomic_DNA"/>
</dbReference>
<dbReference type="GO" id="GO:0032259">
    <property type="term" value="P:methylation"/>
    <property type="evidence" value="ECO:0007669"/>
    <property type="project" value="UniProtKB-KW"/>
</dbReference>
<name>A0A6M5YVG6_9BACT</name>
<evidence type="ECO:0000313" key="8">
    <source>
        <dbReference type="Proteomes" id="UP000503447"/>
    </source>
</evidence>
<evidence type="ECO:0000256" key="3">
    <source>
        <dbReference type="ARBA" id="ARBA00022603"/>
    </source>
</evidence>
<keyword evidence="3 7" id="KW-0489">Methyltransferase</keyword>
<evidence type="ECO:0000256" key="1">
    <source>
        <dbReference type="ARBA" id="ARBA00001541"/>
    </source>
</evidence>
<evidence type="ECO:0000259" key="6">
    <source>
        <dbReference type="PROSITE" id="PS50123"/>
    </source>
</evidence>
<dbReference type="Pfam" id="PF01739">
    <property type="entry name" value="CheR"/>
    <property type="match status" value="1"/>
</dbReference>
<dbReference type="Proteomes" id="UP000503447">
    <property type="component" value="Chromosome"/>
</dbReference>
<dbReference type="SUPFAM" id="SSF53335">
    <property type="entry name" value="S-adenosyl-L-methionine-dependent methyltransferases"/>
    <property type="match status" value="1"/>
</dbReference>
<dbReference type="InterPro" id="IPR036804">
    <property type="entry name" value="CheR_N_sf"/>
</dbReference>
<accession>A0A6M5YVG6</accession>
<dbReference type="Gene3D" id="1.10.155.10">
    <property type="entry name" value="Chemotaxis receptor methyltransferase CheR, N-terminal domain"/>
    <property type="match status" value="1"/>
</dbReference>
<feature type="domain" description="CheR-type methyltransferase" evidence="6">
    <location>
        <begin position="1"/>
        <end position="249"/>
    </location>
</feature>
<gene>
    <name evidence="7" type="ORF">FTUN_5605</name>
</gene>
<dbReference type="InterPro" id="IPR000780">
    <property type="entry name" value="CheR_MeTrfase"/>
</dbReference>
<evidence type="ECO:0000256" key="2">
    <source>
        <dbReference type="ARBA" id="ARBA00012534"/>
    </source>
</evidence>
<dbReference type="InterPro" id="IPR050903">
    <property type="entry name" value="Bact_Chemotaxis_MeTrfase"/>
</dbReference>
<dbReference type="SMART" id="SM00138">
    <property type="entry name" value="MeTrc"/>
    <property type="match status" value="1"/>
</dbReference>
<dbReference type="PANTHER" id="PTHR24422">
    <property type="entry name" value="CHEMOTAXIS PROTEIN METHYLTRANSFERASE"/>
    <property type="match status" value="1"/>
</dbReference>
<dbReference type="InterPro" id="IPR026024">
    <property type="entry name" value="Chemotaxis_MeTrfase_CheR"/>
</dbReference>
<keyword evidence="4 7" id="KW-0808">Transferase</keyword>
<dbReference type="GO" id="GO:0008983">
    <property type="term" value="F:protein-glutamate O-methyltransferase activity"/>
    <property type="evidence" value="ECO:0007669"/>
    <property type="project" value="UniProtKB-EC"/>
</dbReference>
<dbReference type="PROSITE" id="PS50123">
    <property type="entry name" value="CHER"/>
    <property type="match status" value="1"/>
</dbReference>
<dbReference type="PIRSF" id="PIRSF000410">
    <property type="entry name" value="CheR"/>
    <property type="match status" value="1"/>
</dbReference>
<evidence type="ECO:0000313" key="7">
    <source>
        <dbReference type="EMBL" id="QJW98025.1"/>
    </source>
</evidence>
<dbReference type="RefSeq" id="WP_227254443.1">
    <property type="nucleotide sequence ID" value="NZ_CP053452.2"/>
</dbReference>
<sequence length="283" mass="31775">MLSTADFNLVRDLVRSRSGVVLDDEKAYLADSRLRQLAKDVGMASATEVVATVRAGRNAALTQKMVEAMTTNETSFFRDGHPFEALQTVIVPELMRRRAAERRLTIWCGACSTGQEPYSVAMVLREHFPSLSGWDVRILATDLCTDILARARSGRYTQMEIGRGMPQDLLAKYFDRDGTGWVVRDTLRKLVEFRQYNLLSETTPIGSVDVIFMRNVLIYFDIPTKHAILDRARGALRTDGYLFLGGSETTWNLHDGFARVPCGRAHFYRVLNIGPPVARPRAG</sequence>